<evidence type="ECO:0000313" key="5">
    <source>
        <dbReference type="Proteomes" id="UP001470230"/>
    </source>
</evidence>
<protein>
    <recommendedName>
        <fullName evidence="6">Myb-like DNA-binding domain containing protein</fullName>
    </recommendedName>
</protein>
<feature type="domain" description="Myb-like" evidence="2">
    <location>
        <begin position="74"/>
        <end position="124"/>
    </location>
</feature>
<dbReference type="EMBL" id="JAPFFF010000056">
    <property type="protein sequence ID" value="KAK8838338.1"/>
    <property type="molecule type" value="Genomic_DNA"/>
</dbReference>
<evidence type="ECO:0000256" key="1">
    <source>
        <dbReference type="SAM" id="MobiDB-lite"/>
    </source>
</evidence>
<dbReference type="Gene3D" id="1.10.10.60">
    <property type="entry name" value="Homeodomain-like"/>
    <property type="match status" value="2"/>
</dbReference>
<evidence type="ECO:0000259" key="3">
    <source>
        <dbReference type="PROSITE" id="PS51294"/>
    </source>
</evidence>
<dbReference type="SUPFAM" id="SSF46689">
    <property type="entry name" value="Homeodomain-like"/>
    <property type="match status" value="1"/>
</dbReference>
<feature type="domain" description="Myb-like" evidence="2">
    <location>
        <begin position="22"/>
        <end position="73"/>
    </location>
</feature>
<feature type="region of interest" description="Disordered" evidence="1">
    <location>
        <begin position="1"/>
        <end position="32"/>
    </location>
</feature>
<evidence type="ECO:0000259" key="2">
    <source>
        <dbReference type="PROSITE" id="PS50090"/>
    </source>
</evidence>
<evidence type="ECO:0008006" key="6">
    <source>
        <dbReference type="Google" id="ProtNLM"/>
    </source>
</evidence>
<dbReference type="Proteomes" id="UP001470230">
    <property type="component" value="Unassembled WGS sequence"/>
</dbReference>
<feature type="compositionally biased region" description="Polar residues" evidence="1">
    <location>
        <begin position="1"/>
        <end position="10"/>
    </location>
</feature>
<dbReference type="PROSITE" id="PS50090">
    <property type="entry name" value="MYB_LIKE"/>
    <property type="match status" value="2"/>
</dbReference>
<dbReference type="CDD" id="cd00167">
    <property type="entry name" value="SANT"/>
    <property type="match status" value="2"/>
</dbReference>
<gene>
    <name evidence="4" type="ORF">M9Y10_035761</name>
</gene>
<dbReference type="InterPro" id="IPR001005">
    <property type="entry name" value="SANT/Myb"/>
</dbReference>
<dbReference type="SMART" id="SM00717">
    <property type="entry name" value="SANT"/>
    <property type="match status" value="2"/>
</dbReference>
<dbReference type="Pfam" id="PF00249">
    <property type="entry name" value="Myb_DNA-binding"/>
    <property type="match status" value="2"/>
</dbReference>
<dbReference type="PANTHER" id="PTHR45614">
    <property type="entry name" value="MYB PROTEIN-RELATED"/>
    <property type="match status" value="1"/>
</dbReference>
<reference evidence="4 5" key="1">
    <citation type="submission" date="2024-04" db="EMBL/GenBank/DDBJ databases">
        <title>Tritrichomonas musculus Genome.</title>
        <authorList>
            <person name="Alves-Ferreira E."/>
            <person name="Grigg M."/>
            <person name="Lorenzi H."/>
            <person name="Galac M."/>
        </authorList>
    </citation>
    <scope>NUCLEOTIDE SEQUENCE [LARGE SCALE GENOMIC DNA]</scope>
    <source>
        <strain evidence="4 5">EAF2021</strain>
    </source>
</reference>
<name>A0ABR2GXF5_9EUKA</name>
<feature type="domain" description="HTH myb-type" evidence="3">
    <location>
        <begin position="79"/>
        <end position="128"/>
    </location>
</feature>
<keyword evidence="5" id="KW-1185">Reference proteome</keyword>
<feature type="domain" description="HTH myb-type" evidence="3">
    <location>
        <begin position="22"/>
        <end position="77"/>
    </location>
</feature>
<proteinExistence type="predicted"/>
<dbReference type="InterPro" id="IPR050560">
    <property type="entry name" value="MYB_TF"/>
</dbReference>
<organism evidence="4 5">
    <name type="scientific">Tritrichomonas musculus</name>
    <dbReference type="NCBI Taxonomy" id="1915356"/>
    <lineage>
        <taxon>Eukaryota</taxon>
        <taxon>Metamonada</taxon>
        <taxon>Parabasalia</taxon>
        <taxon>Tritrichomonadida</taxon>
        <taxon>Tritrichomonadidae</taxon>
        <taxon>Tritrichomonas</taxon>
    </lineage>
</organism>
<dbReference type="PANTHER" id="PTHR45614:SF253">
    <property type="entry name" value="CHROMOSOME UNDETERMINED SCAFFOLD_38, WHOLE GENOME SHOTGUN SEQUENCE"/>
    <property type="match status" value="1"/>
</dbReference>
<dbReference type="InterPro" id="IPR017930">
    <property type="entry name" value="Myb_dom"/>
</dbReference>
<dbReference type="PROSITE" id="PS51294">
    <property type="entry name" value="HTH_MYB"/>
    <property type="match status" value="2"/>
</dbReference>
<sequence length="223" mass="26622">MSTNTQPQKNKQIKEDQNLPNKTKKMRDPFTPQEDEKLKKLVSIFGTKNWRIVAASLLGRTPKQCRDRYTNYLVPGFFKGEWSKDEDLLLAQTFSAYGPKWSILKNFFPHRSCNSIKNRWTYFLSKQYIGIEFEYQKQKVTKDNKTENANLNKTTITEKDDLNDAVHEVNTIEKDFTIQLNLQNEDENNIHQNEFEYLYQAENSDIFDCFDKKFVEFDFDWMY</sequence>
<accession>A0ABR2GXF5</accession>
<evidence type="ECO:0000313" key="4">
    <source>
        <dbReference type="EMBL" id="KAK8838338.1"/>
    </source>
</evidence>
<dbReference type="InterPro" id="IPR009057">
    <property type="entry name" value="Homeodomain-like_sf"/>
</dbReference>
<comment type="caution">
    <text evidence="4">The sequence shown here is derived from an EMBL/GenBank/DDBJ whole genome shotgun (WGS) entry which is preliminary data.</text>
</comment>